<keyword evidence="1" id="KW-0343">GTPase activation</keyword>
<dbReference type="Gene3D" id="1.10.472.80">
    <property type="entry name" value="Ypt/Rab-GAP domain of gyp1p, domain 3"/>
    <property type="match status" value="1"/>
</dbReference>
<feature type="region of interest" description="Disordered" evidence="2">
    <location>
        <begin position="114"/>
        <end position="134"/>
    </location>
</feature>
<dbReference type="Proteomes" id="UP000284842">
    <property type="component" value="Unassembled WGS sequence"/>
</dbReference>
<dbReference type="GO" id="GO:0005096">
    <property type="term" value="F:GTPase activator activity"/>
    <property type="evidence" value="ECO:0007669"/>
    <property type="project" value="UniProtKB-KW"/>
</dbReference>
<dbReference type="EMBL" id="NHTK01005990">
    <property type="protein sequence ID" value="PPQ69222.1"/>
    <property type="molecule type" value="Genomic_DNA"/>
</dbReference>
<evidence type="ECO:0000313" key="5">
    <source>
        <dbReference type="Proteomes" id="UP000284842"/>
    </source>
</evidence>
<dbReference type="InterPro" id="IPR000195">
    <property type="entry name" value="Rab-GAP-TBC_dom"/>
</dbReference>
<dbReference type="STRING" id="181874.A0A409VSH7"/>
<feature type="compositionally biased region" description="Basic and acidic residues" evidence="2">
    <location>
        <begin position="373"/>
        <end position="385"/>
    </location>
</feature>
<organism evidence="4 5">
    <name type="scientific">Panaeolus cyanescens</name>
    <dbReference type="NCBI Taxonomy" id="181874"/>
    <lineage>
        <taxon>Eukaryota</taxon>
        <taxon>Fungi</taxon>
        <taxon>Dikarya</taxon>
        <taxon>Basidiomycota</taxon>
        <taxon>Agaricomycotina</taxon>
        <taxon>Agaricomycetes</taxon>
        <taxon>Agaricomycetidae</taxon>
        <taxon>Agaricales</taxon>
        <taxon>Agaricineae</taxon>
        <taxon>Galeropsidaceae</taxon>
        <taxon>Panaeolus</taxon>
    </lineage>
</organism>
<dbReference type="Gene3D" id="1.10.8.1310">
    <property type="match status" value="1"/>
</dbReference>
<dbReference type="Pfam" id="PF00566">
    <property type="entry name" value="RabGAP-TBC"/>
    <property type="match status" value="1"/>
</dbReference>
<name>A0A409VSH7_9AGAR</name>
<evidence type="ECO:0000256" key="2">
    <source>
        <dbReference type="SAM" id="MobiDB-lite"/>
    </source>
</evidence>
<sequence length="618" mass="68615">MSKKHIIGYWSVRLELTAVCQAEKSAGNGVANQRQISSHCHKGFIRMNVISNARQAAMATGDTSSDISNKTKKDILDWDALRQLSLRPNGFGDDRVDIWPKLLNVSKDNSLSNYEEKKDHEMLSKAEESHQDERQISLDTDRSFVLYPGYHDIATVIFLTLPPELHLACVEKLSLHRLRDSMGSGLEPVLGLLRVTKNLLRLADPEYASLLEANAQLPFYALSNLLTLFSHDMPTLPLIQHVFDYLLCRPPIAVVYLATVLILVRKQEAVKLAEEDEEGMIHSLLSSLPALHDDPSCMEESLYDNTKPRKRQNTEPPEEEPSFFKEEPEGADKSLLSALDAKDTVPVETMQSTDIPGDDESKATDFDPVPGYDDQKGVDSVKLEDVSPPSLNENMGEADKEQITHPMPSSLEHSPPEASLLSEPKEDPPEEGSTQYREPLLKPTHLFLTDLLKQADELFTKFPPDHAALSLSSIMGPQSVVFTWSERSSALPSDNTAESMVSRPELVVYPYIPEPDTTQGISKEVTDKGKEDRRRRNKLKKSPFGQMERKTMLAGTVLVLGVAMAVYGIKARNASGHPLFVEGHVHPTTKDWKRFSGWIGGAVIGVSSKLLGGMSSDS</sequence>
<dbReference type="SUPFAM" id="SSF47923">
    <property type="entry name" value="Ypt/Rab-GAP domain of gyp1p"/>
    <property type="match status" value="2"/>
</dbReference>
<dbReference type="SMART" id="SM00164">
    <property type="entry name" value="TBC"/>
    <property type="match status" value="1"/>
</dbReference>
<dbReference type="InParanoid" id="A0A409VSH7"/>
<dbReference type="InterPro" id="IPR035969">
    <property type="entry name" value="Rab-GAP_TBC_sf"/>
</dbReference>
<dbReference type="OrthoDB" id="206700at2759"/>
<reference evidence="4 5" key="1">
    <citation type="journal article" date="2018" name="Evol. Lett.">
        <title>Horizontal gene cluster transfer increased hallucinogenic mushroom diversity.</title>
        <authorList>
            <person name="Reynolds H.T."/>
            <person name="Vijayakumar V."/>
            <person name="Gluck-Thaler E."/>
            <person name="Korotkin H.B."/>
            <person name="Matheny P.B."/>
            <person name="Slot J.C."/>
        </authorList>
    </citation>
    <scope>NUCLEOTIDE SEQUENCE [LARGE SCALE GENOMIC DNA]</scope>
    <source>
        <strain evidence="4 5">2629</strain>
    </source>
</reference>
<dbReference type="AlphaFoldDB" id="A0A409VSH7"/>
<dbReference type="PANTHER" id="PTHR20913:SF7">
    <property type="entry name" value="RE60063P"/>
    <property type="match status" value="1"/>
</dbReference>
<feature type="domain" description="Rab-GAP TBC" evidence="3">
    <location>
        <begin position="78"/>
        <end position="275"/>
    </location>
</feature>
<accession>A0A409VSH7</accession>
<keyword evidence="5" id="KW-1185">Reference proteome</keyword>
<feature type="compositionally biased region" description="Basic and acidic residues" evidence="2">
    <location>
        <begin position="524"/>
        <end position="534"/>
    </location>
</feature>
<protein>
    <recommendedName>
        <fullName evidence="3">Rab-GAP TBC domain-containing protein</fullName>
    </recommendedName>
</protein>
<gene>
    <name evidence="4" type="ORF">CVT24_000019</name>
</gene>
<feature type="region of interest" description="Disordered" evidence="2">
    <location>
        <begin position="292"/>
        <end position="438"/>
    </location>
</feature>
<dbReference type="GO" id="GO:0005789">
    <property type="term" value="C:endoplasmic reticulum membrane"/>
    <property type="evidence" value="ECO:0007669"/>
    <property type="project" value="TreeGrafter"/>
</dbReference>
<dbReference type="GO" id="GO:0006888">
    <property type="term" value="P:endoplasmic reticulum to Golgi vesicle-mediated transport"/>
    <property type="evidence" value="ECO:0007669"/>
    <property type="project" value="TreeGrafter"/>
</dbReference>
<comment type="caution">
    <text evidence="4">The sequence shown here is derived from an EMBL/GenBank/DDBJ whole genome shotgun (WGS) entry which is preliminary data.</text>
</comment>
<dbReference type="InterPro" id="IPR045913">
    <property type="entry name" value="TBC20/Gyp8-like"/>
</dbReference>
<proteinExistence type="predicted"/>
<evidence type="ECO:0000256" key="1">
    <source>
        <dbReference type="ARBA" id="ARBA00022468"/>
    </source>
</evidence>
<feature type="region of interest" description="Disordered" evidence="2">
    <location>
        <begin position="517"/>
        <end position="544"/>
    </location>
</feature>
<feature type="compositionally biased region" description="Basic and acidic residues" evidence="2">
    <location>
        <begin position="322"/>
        <end position="332"/>
    </location>
</feature>
<evidence type="ECO:0000259" key="3">
    <source>
        <dbReference type="SMART" id="SM00164"/>
    </source>
</evidence>
<dbReference type="PANTHER" id="PTHR20913">
    <property type="entry name" value="TBC1 DOMAIN FAMILY MEMBER 20/GTPASE"/>
    <property type="match status" value="1"/>
</dbReference>
<evidence type="ECO:0000313" key="4">
    <source>
        <dbReference type="EMBL" id="PPQ69222.1"/>
    </source>
</evidence>